<feature type="region of interest" description="Disordered" evidence="1">
    <location>
        <begin position="150"/>
        <end position="180"/>
    </location>
</feature>
<accession>A0A5B8Y5L8</accession>
<feature type="region of interest" description="Disordered" evidence="1">
    <location>
        <begin position="197"/>
        <end position="230"/>
    </location>
</feature>
<gene>
    <name evidence="2" type="ORF">FIV42_13490</name>
</gene>
<organism evidence="2 3">
    <name type="scientific">Persicimonas caeni</name>
    <dbReference type="NCBI Taxonomy" id="2292766"/>
    <lineage>
        <taxon>Bacteria</taxon>
        <taxon>Deltaproteobacteria</taxon>
        <taxon>Bradymonadales</taxon>
        <taxon>Bradymonadaceae</taxon>
        <taxon>Persicimonas</taxon>
    </lineage>
</organism>
<accession>A0A4Y6PU08</accession>
<keyword evidence="3" id="KW-1185">Reference proteome</keyword>
<feature type="compositionally biased region" description="Basic and acidic residues" evidence="1">
    <location>
        <begin position="219"/>
        <end position="230"/>
    </location>
</feature>
<sequence>MRQSGHSQLTGFLAQAAIVCGLVLLLWPTSAHADVGRCVEHTVSDLAEQGVASLLTMTPADAPSTPALSLYDTEEVANETPCGDDPDTDPSSNFCFEDAQGQISTLPSLLAKWRGEQAANAVIDSMFAAVEPADDEADAAPVVVAESVEVEPEPADSEGQSCRSNPDECRSLPPAPPTLTVDVSTASARQLLYELQLPPSLSEDNPRAWAQLRIGPLHGHRDPPEEPPRA</sequence>
<dbReference type="RefSeq" id="WP_141198203.1">
    <property type="nucleotide sequence ID" value="NZ_CP041186.1"/>
</dbReference>
<protein>
    <submittedName>
        <fullName evidence="2">Uncharacterized protein</fullName>
    </submittedName>
</protein>
<proteinExistence type="predicted"/>
<reference evidence="2 3" key="1">
    <citation type="submission" date="2019-06" db="EMBL/GenBank/DDBJ databases">
        <title>Persicimonas caeni gen. nov., sp. nov., a predatory bacterium isolated from solar saltern.</title>
        <authorList>
            <person name="Wang S."/>
        </authorList>
    </citation>
    <scope>NUCLEOTIDE SEQUENCE [LARGE SCALE GENOMIC DNA]</scope>
    <source>
        <strain evidence="2 3">YN101</strain>
    </source>
</reference>
<name>A0A4Y6PU08_PERCE</name>
<evidence type="ECO:0000313" key="2">
    <source>
        <dbReference type="EMBL" id="QDG51723.1"/>
    </source>
</evidence>
<evidence type="ECO:0000256" key="1">
    <source>
        <dbReference type="SAM" id="MobiDB-lite"/>
    </source>
</evidence>
<dbReference type="EMBL" id="CP041186">
    <property type="protein sequence ID" value="QDG51723.1"/>
    <property type="molecule type" value="Genomic_DNA"/>
</dbReference>
<dbReference type="AlphaFoldDB" id="A0A4Y6PU08"/>
<evidence type="ECO:0000313" key="3">
    <source>
        <dbReference type="Proteomes" id="UP000315995"/>
    </source>
</evidence>
<dbReference type="Proteomes" id="UP000315995">
    <property type="component" value="Chromosome"/>
</dbReference>